<comment type="caution">
    <text evidence="1">The sequence shown here is derived from an EMBL/GenBank/DDBJ whole genome shotgun (WGS) entry which is preliminary data.</text>
</comment>
<keyword evidence="2" id="KW-1185">Reference proteome</keyword>
<protein>
    <submittedName>
        <fullName evidence="1">Uncharacterized protein</fullName>
    </submittedName>
</protein>
<name>A0AAJ0B5F9_9PEZI</name>
<sequence length="609" mass="68709">MGRNEDVGLWVPQHSATNSTTGWMPEPETRGTFRLLMSCLATLALCVYTALHLNVLPAYPRPTRSPKSAPRKQPSSAPARFFKSIAVWTGDLTDRFKKWCGVKHRPKALEAKTLQPSFFTVLIVKTKWVLLGMFAPELVVYTSWSQWRTARKLTDIVVTQLREQLPKEEQHDIEWTMTHSYFALMGGFAVETNDAGEDAYIPGSPRLHLTANAVAILAQLGHVPRISKDSILDKSKADHLAKTLVLIQAGWLVVQCIARAVDHLPLTMLELNTVAHVACAVLVYFLWWDKPLDIRSPIILTGEWKRPLTAAFWMLGKTEVVKAGRNAWTKPPELEGLLHYLPRRDDTPADSPHTLHMTNHPGSFICSKNPTHATKTITLSSGEILFPFGFGPNASSARFMKRNVSRTKLPEYYKPPVQVTIDVTVLNRWRLACQALQEHASIFDRYRQVVKTASTLCPEYMIYQYPDSKLNRGFVDAVVPNWPSRSLIPHSNDYSEYIVFALCTLVYGGIHASAWNDYFPSDNEQFMWRLSCIFVGCSGLLWAVVKVASYLLDVIPKAFGFGADSNRDMAGCMYLATRFCLVLEAFISLRDQPMAMYATPQWAQYLVHA</sequence>
<dbReference type="PANTHER" id="PTHR35043:SF7">
    <property type="entry name" value="TRANSCRIPTION FACTOR DOMAIN-CONTAINING PROTEIN"/>
    <property type="match status" value="1"/>
</dbReference>
<dbReference type="Proteomes" id="UP001239445">
    <property type="component" value="Unassembled WGS sequence"/>
</dbReference>
<dbReference type="PANTHER" id="PTHR35043">
    <property type="entry name" value="TRANSCRIPTION FACTOR DOMAIN-CONTAINING PROTEIN"/>
    <property type="match status" value="1"/>
</dbReference>
<gene>
    <name evidence="1" type="ORF">QBC47DRAFT_363634</name>
</gene>
<dbReference type="EMBL" id="MU839840">
    <property type="protein sequence ID" value="KAK1752033.1"/>
    <property type="molecule type" value="Genomic_DNA"/>
</dbReference>
<organism evidence="1 2">
    <name type="scientific">Echria macrotheca</name>
    <dbReference type="NCBI Taxonomy" id="438768"/>
    <lineage>
        <taxon>Eukaryota</taxon>
        <taxon>Fungi</taxon>
        <taxon>Dikarya</taxon>
        <taxon>Ascomycota</taxon>
        <taxon>Pezizomycotina</taxon>
        <taxon>Sordariomycetes</taxon>
        <taxon>Sordariomycetidae</taxon>
        <taxon>Sordariales</taxon>
        <taxon>Schizotheciaceae</taxon>
        <taxon>Echria</taxon>
    </lineage>
</organism>
<evidence type="ECO:0000313" key="1">
    <source>
        <dbReference type="EMBL" id="KAK1752033.1"/>
    </source>
</evidence>
<reference evidence="1" key="1">
    <citation type="submission" date="2023-06" db="EMBL/GenBank/DDBJ databases">
        <title>Genome-scale phylogeny and comparative genomics of the fungal order Sordariales.</title>
        <authorList>
            <consortium name="Lawrence Berkeley National Laboratory"/>
            <person name="Hensen N."/>
            <person name="Bonometti L."/>
            <person name="Westerberg I."/>
            <person name="Brannstrom I.O."/>
            <person name="Guillou S."/>
            <person name="Cros-Aarteil S."/>
            <person name="Calhoun S."/>
            <person name="Haridas S."/>
            <person name="Kuo A."/>
            <person name="Mondo S."/>
            <person name="Pangilinan J."/>
            <person name="Riley R."/>
            <person name="Labutti K."/>
            <person name="Andreopoulos B."/>
            <person name="Lipzen A."/>
            <person name="Chen C."/>
            <person name="Yanf M."/>
            <person name="Daum C."/>
            <person name="Ng V."/>
            <person name="Clum A."/>
            <person name="Steindorff A."/>
            <person name="Ohm R."/>
            <person name="Martin F."/>
            <person name="Silar P."/>
            <person name="Natvig D."/>
            <person name="Lalanne C."/>
            <person name="Gautier V."/>
            <person name="Ament-Velasquez S.L."/>
            <person name="Kruys A."/>
            <person name="Hutchinson M.I."/>
            <person name="Powell A.J."/>
            <person name="Barry K."/>
            <person name="Miller A.N."/>
            <person name="Grigoriev I.V."/>
            <person name="Debuchy R."/>
            <person name="Gladieux P."/>
            <person name="Thoren M.H."/>
            <person name="Johannesson H."/>
        </authorList>
    </citation>
    <scope>NUCLEOTIDE SEQUENCE</scope>
    <source>
        <strain evidence="1">PSN4</strain>
    </source>
</reference>
<dbReference type="AlphaFoldDB" id="A0AAJ0B5F9"/>
<accession>A0AAJ0B5F9</accession>
<proteinExistence type="predicted"/>
<evidence type="ECO:0000313" key="2">
    <source>
        <dbReference type="Proteomes" id="UP001239445"/>
    </source>
</evidence>